<evidence type="ECO:0000256" key="4">
    <source>
        <dbReference type="ARBA" id="ARBA00022679"/>
    </source>
</evidence>
<dbReference type="PANTHER" id="PTHR24421">
    <property type="entry name" value="NITRATE/NITRITE SENSOR PROTEIN NARX-RELATED"/>
    <property type="match status" value="1"/>
</dbReference>
<dbReference type="InterPro" id="IPR036890">
    <property type="entry name" value="HATPase_C_sf"/>
</dbReference>
<keyword evidence="3" id="KW-0597">Phosphoprotein</keyword>
<dbReference type="EMBL" id="JACSQP010000015">
    <property type="protein sequence ID" value="MBD7958845.1"/>
    <property type="molecule type" value="Genomic_DNA"/>
</dbReference>
<gene>
    <name evidence="11" type="ORF">H9651_14495</name>
</gene>
<evidence type="ECO:0000256" key="7">
    <source>
        <dbReference type="ARBA" id="ARBA00022840"/>
    </source>
</evidence>
<feature type="domain" description="Signal transduction histidine kinase subgroup 3 dimerisation and phosphoacceptor" evidence="10">
    <location>
        <begin position="179"/>
        <end position="243"/>
    </location>
</feature>
<dbReference type="SUPFAM" id="SSF55874">
    <property type="entry name" value="ATPase domain of HSP90 chaperone/DNA topoisomerase II/histidine kinase"/>
    <property type="match status" value="1"/>
</dbReference>
<feature type="transmembrane region" description="Helical" evidence="9">
    <location>
        <begin position="23"/>
        <end position="42"/>
    </location>
</feature>
<reference evidence="11 12" key="1">
    <citation type="submission" date="2020-08" db="EMBL/GenBank/DDBJ databases">
        <title>A Genomic Blueprint of the Chicken Gut Microbiome.</title>
        <authorList>
            <person name="Gilroy R."/>
            <person name="Ravi A."/>
            <person name="Getino M."/>
            <person name="Pursley I."/>
            <person name="Horton D.L."/>
            <person name="Alikhan N.-F."/>
            <person name="Baker D."/>
            <person name="Gharbi K."/>
            <person name="Hall N."/>
            <person name="Watson M."/>
            <person name="Adriaenssens E.M."/>
            <person name="Foster-Nyarko E."/>
            <person name="Jarju S."/>
            <person name="Secka A."/>
            <person name="Antonio M."/>
            <person name="Oren A."/>
            <person name="Chaudhuri R."/>
            <person name="La Ragione R.M."/>
            <person name="Hildebrand F."/>
            <person name="Pallen M.J."/>
        </authorList>
    </citation>
    <scope>NUCLEOTIDE SEQUENCE [LARGE SCALE GENOMIC DNA]</scope>
    <source>
        <strain evidence="11 12">Sa4CUA7</strain>
    </source>
</reference>
<keyword evidence="9" id="KW-0812">Transmembrane</keyword>
<dbReference type="GO" id="GO:0016301">
    <property type="term" value="F:kinase activity"/>
    <property type="evidence" value="ECO:0007669"/>
    <property type="project" value="UniProtKB-KW"/>
</dbReference>
<sequence>MSTPVTAALDGNVHWELAFAEPVVVALLIAGCAGQAASLLLADRWPGWTVALTTLTYLTLAIGLAVPSWLTGMYLVIALALFLLSTRSTPLRSALWALAVIAFSMGALLIWLVTTGTSYHVAFGYVLGETARFSAPAAGAAALGIWWGVQIKRITLAREEAARVKEEHARRIGDAQRAERTRIAQDLHDVAGQHLAGLITLSDAALAIARDRPGQALKLIREVRREGQFAAASISGVLSDLRATGTEATTITANLSRVPELAGYWRRIGMAVEVSFEGNIHEVPAVVSSIAFRSLQEALTNAAKHAPGSAVAVSISAGDDQLKLHVVNTSLDVRARPLRGMGLGWGIGGIRERVELVHGTLSAGETDSGRWELLVTIPITPDSN</sequence>
<keyword evidence="9" id="KW-1133">Transmembrane helix</keyword>
<keyword evidence="5" id="KW-0547">Nucleotide-binding</keyword>
<dbReference type="Pfam" id="PF07730">
    <property type="entry name" value="HisKA_3"/>
    <property type="match status" value="1"/>
</dbReference>
<keyword evidence="9" id="KW-0472">Membrane</keyword>
<keyword evidence="4" id="KW-0808">Transferase</keyword>
<dbReference type="InterPro" id="IPR011712">
    <property type="entry name" value="Sig_transdc_His_kin_sub3_dim/P"/>
</dbReference>
<evidence type="ECO:0000256" key="2">
    <source>
        <dbReference type="ARBA" id="ARBA00012438"/>
    </source>
</evidence>
<organism evidence="11 12">
    <name type="scientific">Microbacterium pullorum</name>
    <dbReference type="NCBI Taxonomy" id="2762236"/>
    <lineage>
        <taxon>Bacteria</taxon>
        <taxon>Bacillati</taxon>
        <taxon>Actinomycetota</taxon>
        <taxon>Actinomycetes</taxon>
        <taxon>Micrococcales</taxon>
        <taxon>Microbacteriaceae</taxon>
        <taxon>Microbacterium</taxon>
    </lineage>
</organism>
<evidence type="ECO:0000256" key="3">
    <source>
        <dbReference type="ARBA" id="ARBA00022553"/>
    </source>
</evidence>
<dbReference type="Gene3D" id="3.30.565.10">
    <property type="entry name" value="Histidine kinase-like ATPase, C-terminal domain"/>
    <property type="match status" value="1"/>
</dbReference>
<feature type="transmembrane region" description="Helical" evidence="9">
    <location>
        <begin position="94"/>
        <end position="113"/>
    </location>
</feature>
<evidence type="ECO:0000256" key="9">
    <source>
        <dbReference type="SAM" id="Phobius"/>
    </source>
</evidence>
<dbReference type="Gene3D" id="1.20.5.1930">
    <property type="match status" value="1"/>
</dbReference>
<dbReference type="PANTHER" id="PTHR24421:SF10">
    <property type="entry name" value="NITRATE_NITRITE SENSOR PROTEIN NARQ"/>
    <property type="match status" value="1"/>
</dbReference>
<dbReference type="Proteomes" id="UP000648352">
    <property type="component" value="Unassembled WGS sequence"/>
</dbReference>
<accession>A0ABR8S5V6</accession>
<evidence type="ECO:0000256" key="8">
    <source>
        <dbReference type="ARBA" id="ARBA00023012"/>
    </source>
</evidence>
<evidence type="ECO:0000256" key="5">
    <source>
        <dbReference type="ARBA" id="ARBA00022741"/>
    </source>
</evidence>
<proteinExistence type="predicted"/>
<feature type="transmembrane region" description="Helical" evidence="9">
    <location>
        <begin position="133"/>
        <end position="149"/>
    </location>
</feature>
<evidence type="ECO:0000313" key="12">
    <source>
        <dbReference type="Proteomes" id="UP000648352"/>
    </source>
</evidence>
<dbReference type="CDD" id="cd16917">
    <property type="entry name" value="HATPase_UhpB-NarQ-NarX-like"/>
    <property type="match status" value="1"/>
</dbReference>
<keyword evidence="12" id="KW-1185">Reference proteome</keyword>
<keyword evidence="8" id="KW-0902">Two-component regulatory system</keyword>
<dbReference type="EC" id="2.7.13.3" evidence="2"/>
<name>A0ABR8S5V6_9MICO</name>
<comment type="catalytic activity">
    <reaction evidence="1">
        <text>ATP + protein L-histidine = ADP + protein N-phospho-L-histidine.</text>
        <dbReference type="EC" id="2.7.13.3"/>
    </reaction>
</comment>
<protein>
    <recommendedName>
        <fullName evidence="2">histidine kinase</fullName>
        <ecNumber evidence="2">2.7.13.3</ecNumber>
    </recommendedName>
</protein>
<evidence type="ECO:0000313" key="11">
    <source>
        <dbReference type="EMBL" id="MBD7958845.1"/>
    </source>
</evidence>
<evidence type="ECO:0000259" key="10">
    <source>
        <dbReference type="Pfam" id="PF07730"/>
    </source>
</evidence>
<keyword evidence="6 11" id="KW-0418">Kinase</keyword>
<evidence type="ECO:0000256" key="6">
    <source>
        <dbReference type="ARBA" id="ARBA00022777"/>
    </source>
</evidence>
<feature type="transmembrane region" description="Helical" evidence="9">
    <location>
        <begin position="54"/>
        <end position="82"/>
    </location>
</feature>
<dbReference type="InterPro" id="IPR050482">
    <property type="entry name" value="Sensor_HK_TwoCompSys"/>
</dbReference>
<keyword evidence="7" id="KW-0067">ATP-binding</keyword>
<comment type="caution">
    <text evidence="11">The sequence shown here is derived from an EMBL/GenBank/DDBJ whole genome shotgun (WGS) entry which is preliminary data.</text>
</comment>
<evidence type="ECO:0000256" key="1">
    <source>
        <dbReference type="ARBA" id="ARBA00000085"/>
    </source>
</evidence>